<dbReference type="OrthoDB" id="75629at2157"/>
<evidence type="ECO:0000256" key="4">
    <source>
        <dbReference type="ARBA" id="ARBA00023136"/>
    </source>
</evidence>
<dbReference type="AlphaFoldDB" id="A0A8T8K4C9"/>
<feature type="transmembrane region" description="Helical" evidence="5">
    <location>
        <begin position="87"/>
        <end position="105"/>
    </location>
</feature>
<evidence type="ECO:0000313" key="7">
    <source>
        <dbReference type="EMBL" id="QUH23398.1"/>
    </source>
</evidence>
<feature type="transmembrane region" description="Helical" evidence="5">
    <location>
        <begin position="303"/>
        <end position="324"/>
    </location>
</feature>
<protein>
    <submittedName>
        <fullName evidence="7">Cation:proton antiporter</fullName>
    </submittedName>
</protein>
<dbReference type="Pfam" id="PF00999">
    <property type="entry name" value="Na_H_Exchanger"/>
    <property type="match status" value="1"/>
</dbReference>
<dbReference type="Proteomes" id="UP000681041">
    <property type="component" value="Chromosome"/>
</dbReference>
<feature type="transmembrane region" description="Helical" evidence="5">
    <location>
        <begin position="59"/>
        <end position="75"/>
    </location>
</feature>
<dbReference type="Gene3D" id="1.20.1530.20">
    <property type="match status" value="1"/>
</dbReference>
<organism evidence="7 8">
    <name type="scientific">Methanobacterium alkalithermotolerans</name>
    <dbReference type="NCBI Taxonomy" id="2731220"/>
    <lineage>
        <taxon>Archaea</taxon>
        <taxon>Methanobacteriati</taxon>
        <taxon>Methanobacteriota</taxon>
        <taxon>Methanomada group</taxon>
        <taxon>Methanobacteria</taxon>
        <taxon>Methanobacteriales</taxon>
        <taxon>Methanobacteriaceae</taxon>
        <taxon>Methanobacterium</taxon>
    </lineage>
</organism>
<name>A0A8T8K4C9_9EURY</name>
<keyword evidence="3 5" id="KW-1133">Transmembrane helix</keyword>
<dbReference type="GO" id="GO:1902600">
    <property type="term" value="P:proton transmembrane transport"/>
    <property type="evidence" value="ECO:0007669"/>
    <property type="project" value="InterPro"/>
</dbReference>
<sequence length="396" mass="41706">MEVLALTLALIILLGLLASRFFSRIGFPGLFGLLLLGILIGPSGLNLISESFLNLSEDIRVIALIIILLRAGLGLHREAIRKVGSHALKMSFIPCVIEGVAIIFISQQLLGLSFLEAGMLGFILAASSPAIIVTQMLSFISQKKGTARGIPTLILAGSSADDVVSITLFSVFLGAYTGANIDLTYQILGIPLSLILGAAGGFIIGIGLLKLFHYWKINATEKIFLILAAAILLKALGDLLKGTVPVAGLLGVMIIGFVLVDREPNLGYKLSQKFARIWLLAEIVLFVLVGAQVDLSLSFQAGWVGLIIIMGGLLARSCGVYLSLLGSKLNLKEKVFCMVSYTPKATVQAAIGPLPLAAGVISGELILAISVLAILITAPLGAAAIKFTGERFLSSD</sequence>
<dbReference type="RefSeq" id="WP_211532355.1">
    <property type="nucleotide sequence ID" value="NZ_CP058560.1"/>
</dbReference>
<dbReference type="GeneID" id="64820360"/>
<feature type="domain" description="Cation/H+ exchanger transmembrane" evidence="6">
    <location>
        <begin position="11"/>
        <end position="385"/>
    </location>
</feature>
<evidence type="ECO:0000313" key="8">
    <source>
        <dbReference type="Proteomes" id="UP000681041"/>
    </source>
</evidence>
<feature type="transmembrane region" description="Helical" evidence="5">
    <location>
        <begin position="117"/>
        <end position="140"/>
    </location>
</feature>
<comment type="subcellular location">
    <subcellularLocation>
        <location evidence="1">Membrane</location>
        <topology evidence="1">Multi-pass membrane protein</topology>
    </subcellularLocation>
</comment>
<feature type="transmembrane region" description="Helical" evidence="5">
    <location>
        <begin position="365"/>
        <end position="385"/>
    </location>
</feature>
<evidence type="ECO:0000256" key="2">
    <source>
        <dbReference type="ARBA" id="ARBA00022692"/>
    </source>
</evidence>
<gene>
    <name evidence="7" type="ORF">HYG87_06305</name>
</gene>
<dbReference type="PANTHER" id="PTHR31102">
    <property type="match status" value="1"/>
</dbReference>
<dbReference type="InterPro" id="IPR038770">
    <property type="entry name" value="Na+/solute_symporter_sf"/>
</dbReference>
<evidence type="ECO:0000256" key="3">
    <source>
        <dbReference type="ARBA" id="ARBA00022989"/>
    </source>
</evidence>
<keyword evidence="8" id="KW-1185">Reference proteome</keyword>
<evidence type="ECO:0000259" key="6">
    <source>
        <dbReference type="Pfam" id="PF00999"/>
    </source>
</evidence>
<dbReference type="GO" id="GO:0015297">
    <property type="term" value="F:antiporter activity"/>
    <property type="evidence" value="ECO:0007669"/>
    <property type="project" value="InterPro"/>
</dbReference>
<dbReference type="InterPro" id="IPR051843">
    <property type="entry name" value="CPA1_transporter"/>
</dbReference>
<keyword evidence="4 5" id="KW-0472">Membrane</keyword>
<feature type="transmembrane region" description="Helical" evidence="5">
    <location>
        <begin position="223"/>
        <end position="240"/>
    </location>
</feature>
<keyword evidence="2 5" id="KW-0812">Transmembrane</keyword>
<feature type="transmembrane region" description="Helical" evidence="5">
    <location>
        <begin position="274"/>
        <end position="291"/>
    </location>
</feature>
<evidence type="ECO:0000256" key="5">
    <source>
        <dbReference type="SAM" id="Phobius"/>
    </source>
</evidence>
<proteinExistence type="predicted"/>
<dbReference type="EMBL" id="CP058560">
    <property type="protein sequence ID" value="QUH23398.1"/>
    <property type="molecule type" value="Genomic_DNA"/>
</dbReference>
<dbReference type="GO" id="GO:0016020">
    <property type="term" value="C:membrane"/>
    <property type="evidence" value="ECO:0007669"/>
    <property type="project" value="UniProtKB-SubCell"/>
</dbReference>
<reference evidence="7" key="1">
    <citation type="submission" date="2020-07" db="EMBL/GenBank/DDBJ databases">
        <title>Methanobacterium. sp. MethCan genome.</title>
        <authorList>
            <person name="Postec A."/>
            <person name="Quemeneur M."/>
        </authorList>
    </citation>
    <scope>NUCLEOTIDE SEQUENCE</scope>
    <source>
        <strain evidence="7">MethCAN</strain>
    </source>
</reference>
<dbReference type="InterPro" id="IPR006153">
    <property type="entry name" value="Cation/H_exchanger_TM"/>
</dbReference>
<dbReference type="KEGG" id="meme:HYG87_06305"/>
<feature type="transmembrane region" description="Helical" evidence="5">
    <location>
        <begin position="152"/>
        <end position="176"/>
    </location>
</feature>
<feature type="transmembrane region" description="Helical" evidence="5">
    <location>
        <begin position="246"/>
        <end position="262"/>
    </location>
</feature>
<dbReference type="PANTHER" id="PTHR31102:SF1">
    <property type="entry name" value="CATION_H+ EXCHANGER DOMAIN-CONTAINING PROTEIN"/>
    <property type="match status" value="1"/>
</dbReference>
<feature type="transmembrane region" description="Helical" evidence="5">
    <location>
        <begin position="188"/>
        <end position="211"/>
    </location>
</feature>
<evidence type="ECO:0000256" key="1">
    <source>
        <dbReference type="ARBA" id="ARBA00004141"/>
    </source>
</evidence>
<accession>A0A8T8K4C9</accession>